<organism evidence="11 12">
    <name type="scientific">Myceligenerans salitolerans</name>
    <dbReference type="NCBI Taxonomy" id="1230528"/>
    <lineage>
        <taxon>Bacteria</taxon>
        <taxon>Bacillati</taxon>
        <taxon>Actinomycetota</taxon>
        <taxon>Actinomycetes</taxon>
        <taxon>Micrococcales</taxon>
        <taxon>Promicromonosporaceae</taxon>
        <taxon>Myceligenerans</taxon>
    </lineage>
</organism>
<dbReference type="SMART" id="SM00046">
    <property type="entry name" value="DAGKc"/>
    <property type="match status" value="1"/>
</dbReference>
<comment type="similarity">
    <text evidence="2">Belongs to the diacylglycerol/lipid kinase family.</text>
</comment>
<evidence type="ECO:0000256" key="4">
    <source>
        <dbReference type="ARBA" id="ARBA00022741"/>
    </source>
</evidence>
<dbReference type="EMBL" id="JAFMPK010000044">
    <property type="protein sequence ID" value="MBO0609729.1"/>
    <property type="molecule type" value="Genomic_DNA"/>
</dbReference>
<evidence type="ECO:0000256" key="1">
    <source>
        <dbReference type="ARBA" id="ARBA00001946"/>
    </source>
</evidence>
<gene>
    <name evidence="11" type="ORF">J0911_11915</name>
</gene>
<protein>
    <submittedName>
        <fullName evidence="11">NAD(+)/NADH kinase</fullName>
    </submittedName>
</protein>
<dbReference type="InterPro" id="IPR001206">
    <property type="entry name" value="Diacylglycerol_kinase_cat_dom"/>
</dbReference>
<keyword evidence="6" id="KW-0067">ATP-binding</keyword>
<evidence type="ECO:0000313" key="11">
    <source>
        <dbReference type="EMBL" id="MBO0609729.1"/>
    </source>
</evidence>
<comment type="caution">
    <text evidence="11">The sequence shown here is derived from an EMBL/GenBank/DDBJ whole genome shotgun (WGS) entry which is preliminary data.</text>
</comment>
<dbReference type="InterPro" id="IPR050187">
    <property type="entry name" value="Lipid_Phosphate_FormReg"/>
</dbReference>
<keyword evidence="7" id="KW-0594">Phospholipid biosynthesis</keyword>
<reference evidence="12" key="2">
    <citation type="submission" date="2023-07" db="EMBL/GenBank/DDBJ databases">
        <title>Myceligenerans salitolerans sp. nov., a halotolerant actinomycete isolated from a salt lake in Xinjiang, China.</title>
        <authorList>
            <person name="Guan T."/>
        </authorList>
    </citation>
    <scope>NUCLEOTIDE SEQUENCE [LARGE SCALE GENOMIC DNA]</scope>
    <source>
        <strain evidence="12">XHU 5031</strain>
    </source>
</reference>
<evidence type="ECO:0000256" key="8">
    <source>
        <dbReference type="ARBA" id="ARBA00023264"/>
    </source>
</evidence>
<dbReference type="InterPro" id="IPR016064">
    <property type="entry name" value="NAD/diacylglycerol_kinase_sf"/>
</dbReference>
<feature type="transmembrane region" description="Helical" evidence="9">
    <location>
        <begin position="6"/>
        <end position="25"/>
    </location>
</feature>
<keyword evidence="3" id="KW-0808">Transferase</keyword>
<keyword evidence="7" id="KW-0444">Lipid biosynthesis</keyword>
<dbReference type="Pfam" id="PF00781">
    <property type="entry name" value="DAGK_cat"/>
    <property type="match status" value="1"/>
</dbReference>
<evidence type="ECO:0000256" key="7">
    <source>
        <dbReference type="ARBA" id="ARBA00023209"/>
    </source>
</evidence>
<dbReference type="PANTHER" id="PTHR12358">
    <property type="entry name" value="SPHINGOSINE KINASE"/>
    <property type="match status" value="1"/>
</dbReference>
<dbReference type="SUPFAM" id="SSF111331">
    <property type="entry name" value="NAD kinase/diacylglycerol kinase-like"/>
    <property type="match status" value="1"/>
</dbReference>
<evidence type="ECO:0000256" key="9">
    <source>
        <dbReference type="SAM" id="Phobius"/>
    </source>
</evidence>
<evidence type="ECO:0000259" key="10">
    <source>
        <dbReference type="PROSITE" id="PS50146"/>
    </source>
</evidence>
<keyword evidence="5 11" id="KW-0418">Kinase</keyword>
<keyword evidence="12" id="KW-1185">Reference proteome</keyword>
<dbReference type="RefSeq" id="WP_207275656.1">
    <property type="nucleotide sequence ID" value="NZ_JAFMPK010000044.1"/>
</dbReference>
<feature type="domain" description="DAGKc" evidence="10">
    <location>
        <begin position="47"/>
        <end position="177"/>
    </location>
</feature>
<dbReference type="PROSITE" id="PS50146">
    <property type="entry name" value="DAGK"/>
    <property type="match status" value="1"/>
</dbReference>
<evidence type="ECO:0000256" key="3">
    <source>
        <dbReference type="ARBA" id="ARBA00022679"/>
    </source>
</evidence>
<reference evidence="11 12" key="1">
    <citation type="submission" date="2021-03" db="EMBL/GenBank/DDBJ databases">
        <authorList>
            <person name="Xin L."/>
        </authorList>
    </citation>
    <scope>NUCLEOTIDE SEQUENCE [LARGE SCALE GENOMIC DNA]</scope>
    <source>
        <strain evidence="11 12">XHU 5031</strain>
    </source>
</reference>
<keyword evidence="7" id="KW-0443">Lipid metabolism</keyword>
<dbReference type="Pfam" id="PF19279">
    <property type="entry name" value="YegS_C"/>
    <property type="match status" value="1"/>
</dbReference>
<dbReference type="Proteomes" id="UP000664617">
    <property type="component" value="Unassembled WGS sequence"/>
</dbReference>
<dbReference type="GO" id="GO:0016301">
    <property type="term" value="F:kinase activity"/>
    <property type="evidence" value="ECO:0007669"/>
    <property type="project" value="UniProtKB-KW"/>
</dbReference>
<dbReference type="InterPro" id="IPR017438">
    <property type="entry name" value="ATP-NAD_kinase_N"/>
</dbReference>
<dbReference type="Gene3D" id="2.60.200.40">
    <property type="match status" value="1"/>
</dbReference>
<evidence type="ECO:0000256" key="2">
    <source>
        <dbReference type="ARBA" id="ARBA00005983"/>
    </source>
</evidence>
<accession>A0ABS3I9U5</accession>
<comment type="cofactor">
    <cofactor evidence="1">
        <name>Mg(2+)</name>
        <dbReference type="ChEBI" id="CHEBI:18420"/>
    </cofactor>
</comment>
<keyword evidence="8" id="KW-1208">Phospholipid metabolism</keyword>
<dbReference type="InterPro" id="IPR045540">
    <property type="entry name" value="YegS/DAGK_C"/>
</dbReference>
<dbReference type="PANTHER" id="PTHR12358:SF54">
    <property type="entry name" value="SPHINGOSINE KINASE RELATED PROTEIN"/>
    <property type="match status" value="1"/>
</dbReference>
<keyword evidence="9" id="KW-0472">Membrane</keyword>
<evidence type="ECO:0000256" key="6">
    <source>
        <dbReference type="ARBA" id="ARBA00022840"/>
    </source>
</evidence>
<evidence type="ECO:0000313" key="12">
    <source>
        <dbReference type="Proteomes" id="UP000664617"/>
    </source>
</evidence>
<proteinExistence type="inferred from homology"/>
<sequence length="370" mass="39163">MEWQVWLGVAAIVIAVTALGVALRISARVAMMRRRLGRATEREPDEDAPRRVAVVLNPSKSGITGLRNRVRAACLERGLPPPAFYETTVEDPGQGHTRRAVEEGADVVVAAGGDGTVRAVAEALVGGEVPMGVIPVGTGNLLARNLDLPVTDVERAIAVVLDGRTRAIDVGWLRVAEFAPDDDPSDPAEPPHDTGTEHIFLVIAGLGFDAAMVAGADPVLKRRVGWMAYFLAGLPHLRGRRLKARMWLDDGPPADARLRSVMIGNCGMLPGGITLLPDAVLDDGVLDVAAVDARGGVLGWAQLTVEVAMQGLGVRSDLPEKLGRIDHATCRRARVRVSGGDEVQVDGDPLGRAVEVSARVDPAALRVRAP</sequence>
<keyword evidence="9" id="KW-1133">Transmembrane helix</keyword>
<name>A0ABS3I9U5_9MICO</name>
<dbReference type="Gene3D" id="3.40.50.10330">
    <property type="entry name" value="Probable inorganic polyphosphate/atp-NAD kinase, domain 1"/>
    <property type="match status" value="1"/>
</dbReference>
<keyword evidence="9" id="KW-0812">Transmembrane</keyword>
<keyword evidence="4" id="KW-0547">Nucleotide-binding</keyword>
<evidence type="ECO:0000256" key="5">
    <source>
        <dbReference type="ARBA" id="ARBA00022777"/>
    </source>
</evidence>